<keyword evidence="6" id="KW-1185">Reference proteome</keyword>
<dbReference type="Gene3D" id="1.20.120.160">
    <property type="entry name" value="HPT domain"/>
    <property type="match status" value="1"/>
</dbReference>
<dbReference type="PANTHER" id="PTHR43395:SF10">
    <property type="entry name" value="CHEMOTAXIS PROTEIN CHEA"/>
    <property type="match status" value="1"/>
</dbReference>
<feature type="modified residue" description="Phosphohistidine" evidence="2">
    <location>
        <position position="635"/>
    </location>
</feature>
<feature type="domain" description="HPt" evidence="4">
    <location>
        <begin position="594"/>
        <end position="694"/>
    </location>
</feature>
<keyword evidence="5" id="KW-0808">Transferase</keyword>
<dbReference type="InterPro" id="IPR003594">
    <property type="entry name" value="HATPase_dom"/>
</dbReference>
<accession>A0AAN1WJT4</accession>
<organism evidence="5 6">
    <name type="scientific">Marinagarivorans cellulosilyticus</name>
    <dbReference type="NCBI Taxonomy" id="2721545"/>
    <lineage>
        <taxon>Bacteria</taxon>
        <taxon>Pseudomonadati</taxon>
        <taxon>Pseudomonadota</taxon>
        <taxon>Gammaproteobacteria</taxon>
        <taxon>Cellvibrionales</taxon>
        <taxon>Cellvibrionaceae</taxon>
        <taxon>Marinagarivorans</taxon>
    </lineage>
</organism>
<feature type="transmembrane region" description="Helical" evidence="3">
    <location>
        <begin position="6"/>
        <end position="30"/>
    </location>
</feature>
<name>A0AAN1WJT4_9GAMM</name>
<evidence type="ECO:0000256" key="2">
    <source>
        <dbReference type="PROSITE-ProRule" id="PRU00110"/>
    </source>
</evidence>
<gene>
    <name evidence="5" type="ORF">MARGE09_P3090</name>
</gene>
<dbReference type="GO" id="GO:0000160">
    <property type="term" value="P:phosphorelay signal transduction system"/>
    <property type="evidence" value="ECO:0007669"/>
    <property type="project" value="UniProtKB-KW"/>
</dbReference>
<keyword evidence="5" id="KW-0418">Kinase</keyword>
<dbReference type="SUPFAM" id="SSF47226">
    <property type="entry name" value="Histidine-containing phosphotransfer domain, HPT domain"/>
    <property type="match status" value="1"/>
</dbReference>
<evidence type="ECO:0000256" key="3">
    <source>
        <dbReference type="SAM" id="Phobius"/>
    </source>
</evidence>
<dbReference type="PROSITE" id="PS50894">
    <property type="entry name" value="HPT"/>
    <property type="match status" value="1"/>
</dbReference>
<dbReference type="RefSeq" id="WP_236983563.1">
    <property type="nucleotide sequence ID" value="NZ_AP023086.1"/>
</dbReference>
<keyword evidence="3" id="KW-0472">Membrane</keyword>
<proteinExistence type="predicted"/>
<dbReference type="Gene3D" id="3.30.565.10">
    <property type="entry name" value="Histidine kinase-like ATPase, C-terminal domain"/>
    <property type="match status" value="1"/>
</dbReference>
<dbReference type="InterPro" id="IPR051315">
    <property type="entry name" value="Bact_Chemotaxis_CheA"/>
</dbReference>
<dbReference type="KEGG" id="marq:MARGE09_P3090"/>
<dbReference type="EC" id="2.7.13.3" evidence="5"/>
<dbReference type="InterPro" id="IPR036641">
    <property type="entry name" value="HPT_dom_sf"/>
</dbReference>
<reference evidence="5 6" key="1">
    <citation type="journal article" date="2022" name="IScience">
        <title>An ultrasensitive nanofiber-based assay for enzymatic hydrolysis and deep-sea microbial degradation of cellulose.</title>
        <authorList>
            <person name="Tsudome M."/>
            <person name="Tachioka M."/>
            <person name="Miyazaki M."/>
            <person name="Uchimura K."/>
            <person name="Tsuda M."/>
            <person name="Takaki Y."/>
            <person name="Deguchi S."/>
        </authorList>
    </citation>
    <scope>NUCLEOTIDE SEQUENCE [LARGE SCALE GENOMIC DNA]</scope>
    <source>
        <strain evidence="5 6">GE09</strain>
    </source>
</reference>
<dbReference type="Pfam" id="PF02518">
    <property type="entry name" value="HATPase_c"/>
    <property type="match status" value="1"/>
</dbReference>
<keyword evidence="2" id="KW-0597">Phosphoprotein</keyword>
<keyword evidence="3" id="KW-1133">Transmembrane helix</keyword>
<evidence type="ECO:0000259" key="4">
    <source>
        <dbReference type="PROSITE" id="PS50894"/>
    </source>
</evidence>
<dbReference type="GO" id="GO:0004673">
    <property type="term" value="F:protein histidine kinase activity"/>
    <property type="evidence" value="ECO:0007669"/>
    <property type="project" value="UniProtKB-EC"/>
</dbReference>
<dbReference type="AlphaFoldDB" id="A0AAN1WJT4"/>
<dbReference type="InterPro" id="IPR008207">
    <property type="entry name" value="Sig_transdc_His_kin_Hpt_dom"/>
</dbReference>
<keyword evidence="1" id="KW-0902">Two-component regulatory system</keyword>
<sequence length="955" mass="105625">MTLTQKILGISLGGIVISAALTFFTGIVVYQANQKAKDFTPPQPSTALGLTLVKTTSHALTPLIEAQDINSVRSLIATTVAFNPKIIYGAYLDEDLVPWALATPSKPQGIPESLDSLADENSLWGSELQEPGHLKTQLNEQAVTLFASPIVIDNEFKGAVYFATEIPAAPPQPTLPKKLFGAAIILLFLLTATAISCAYLAQRVTRTITQSVAVIEESISQALDSHLLEPITTSNAVPLTLTYNQLALQWNTCVEEQQLLTQATLKIANASTPVAAALAITQTLYDYTHASIIVLLVTDQNNQEHIYLLEKGKHNEEGETETTASLSPELNILIERTLTAFKQQAKPANLQTGDVLCNQQVTVFALPIIAHTHKQEGSILIINELEAQQRQATPMPSDKITRQLGRLLCASLSRITENNSLKTQLAKLKQDNRTTREGLESRNNDLSNLMRNLHEGMLIITEHGLIDDHYSQKLELILNTRITPGEHYKELLFANTGLSSAQINQITCAIDTTLGSQELMYAFNSHLLCEELNIIDPNGSNKTLLTHWDPIIDKGVITKLMLTISDTTHQDALERTTRAQKEELELVGQVLKVNTLKFEELMHYTQSTLNRNIKLIRDYEHSDQIDFDALFHNIHNIKKEARTQGLTHLTQSLHTIESRYDAIRKKLDNTWKVADLLSDLQIITTKIERYKHINHDILKRTDATAAPQLSKEQLYTIASELKNLKPAISGRNGLTSLAAIENILLDATTLDIVLLANQRLDLLADIAEPLDKTKPSIYAPSNDFRVLNKLKASVTEVLDQILRNAIYHSFESKEERKRLGKDSSGVITLKISEKSSHLVIRITDDGKGLNIKRLAEKGAHKGQITPAETKNINTVAQLLFNPKVYTPSSPSIDSSYRYGIAQVKSTLEEMGGNASVEVLSPCIEGYCEIAIELTLPANLYTQVPNSVNQHIMAAG</sequence>
<evidence type="ECO:0000313" key="5">
    <source>
        <dbReference type="EMBL" id="BCD98889.1"/>
    </source>
</evidence>
<keyword evidence="3" id="KW-0812">Transmembrane</keyword>
<evidence type="ECO:0000256" key="1">
    <source>
        <dbReference type="ARBA" id="ARBA00023012"/>
    </source>
</evidence>
<evidence type="ECO:0000313" key="6">
    <source>
        <dbReference type="Proteomes" id="UP001320119"/>
    </source>
</evidence>
<dbReference type="InterPro" id="IPR036890">
    <property type="entry name" value="HATPase_C_sf"/>
</dbReference>
<dbReference type="SMART" id="SM00387">
    <property type="entry name" value="HATPase_c"/>
    <property type="match status" value="1"/>
</dbReference>
<dbReference type="SUPFAM" id="SSF55874">
    <property type="entry name" value="ATPase domain of HSP90 chaperone/DNA topoisomerase II/histidine kinase"/>
    <property type="match status" value="1"/>
</dbReference>
<protein>
    <submittedName>
        <fullName evidence="5">Two-component system, chemotaxis family, sensor kinase CheA</fullName>
        <ecNumber evidence="5">2.7.13.3</ecNumber>
    </submittedName>
</protein>
<dbReference type="Proteomes" id="UP001320119">
    <property type="component" value="Chromosome"/>
</dbReference>
<dbReference type="EMBL" id="AP023086">
    <property type="protein sequence ID" value="BCD98889.1"/>
    <property type="molecule type" value="Genomic_DNA"/>
</dbReference>
<dbReference type="PANTHER" id="PTHR43395">
    <property type="entry name" value="SENSOR HISTIDINE KINASE CHEA"/>
    <property type="match status" value="1"/>
</dbReference>